<sequence length="167" mass="20052">MQFHRTIRVYDERVIKPALEHHKIVFLRYTERQENRNYVMYNVRVMVSRLVTVIEHHIEDGIEYITEDDKQDYITEIYGILTDIIPSPHRIDLAQYIRYSGYDTVDEWIDTFCKSLSKRALKKTAWLCLHHARYSPHGKAKQHYVYLYVVNNARVTHYPKLKLLGLV</sequence>
<name>A0A3Q8Q9D3_9VIRU</name>
<dbReference type="EMBL" id="MK064564">
    <property type="protein sequence ID" value="AZI75877.1"/>
    <property type="molecule type" value="Genomic_DNA"/>
</dbReference>
<protein>
    <submittedName>
        <fullName evidence="1">Uncharacterized protein</fullName>
    </submittedName>
</protein>
<keyword evidence="2" id="KW-1185">Reference proteome</keyword>
<accession>A0A3Q8Q9D3</accession>
<organism evidence="1 2">
    <name type="scientific">Sulfolobales Beppu filamentous virus 3</name>
    <dbReference type="NCBI Taxonomy" id="2493124"/>
    <lineage>
        <taxon>Viruses</taxon>
        <taxon>Adnaviria</taxon>
        <taxon>Zilligvirae</taxon>
        <taxon>Taleaviricota</taxon>
        <taxon>Tokiviricetes</taxon>
        <taxon>Ligamenvirales</taxon>
        <taxon>Lipothrixviridae</taxon>
        <taxon>Deltalipothrixvirus</taxon>
        <taxon>Deltalipothrixvirus beppuense</taxon>
        <taxon>Deltalipothrixvirus SBFV3</taxon>
    </lineage>
</organism>
<reference evidence="1 2" key="1">
    <citation type="journal article" date="2018" name="Environ. Microbiol.">
        <title>New archaeal viruses discovered by metagenomic analysis of viral communities in enrichment cultures.</title>
        <authorList>
            <person name="Liu Y."/>
            <person name="Brandt D."/>
            <person name="Ishino S."/>
            <person name="Ishino Y."/>
            <person name="Koonin E.V."/>
            <person name="Kalinowski J."/>
            <person name="Krupovic M."/>
            <person name="Prangishvili D."/>
        </authorList>
    </citation>
    <scope>NUCLEOTIDE SEQUENCE [LARGE SCALE GENOMIC DNA]</scope>
</reference>
<proteinExistence type="predicted"/>
<gene>
    <name evidence="1" type="ORF">SBFV3_gp42</name>
</gene>
<evidence type="ECO:0000313" key="1">
    <source>
        <dbReference type="EMBL" id="AZI75877.1"/>
    </source>
</evidence>
<dbReference type="Proteomes" id="UP000269193">
    <property type="component" value="Segment"/>
</dbReference>
<evidence type="ECO:0000313" key="2">
    <source>
        <dbReference type="Proteomes" id="UP000269193"/>
    </source>
</evidence>